<comment type="caution">
    <text evidence="1">The sequence shown here is derived from an EMBL/GenBank/DDBJ whole genome shotgun (WGS) entry which is preliminary data.</text>
</comment>
<sequence>MTHNGCKHTIHAANEHLKWSNAHPPVTTVAPGDVLEFTEMDAVCGQLSASSTAADIATLDFERVNPIVGPIYVDGAEPGDALKVTLLEFAPSGWGWTGIIPGFGLLADEFPDPALNIWHYDRGFGSPTLFSSVAKIPLRPFCGIVGVAQAAPGEFSTVPPYHTGGNMDTRDLARGVELYLPVEVPGALFCLGDPHAAQGDGEVCGTAIESPMGATVKLELVKGENLRFPRFVTHEPVTRHIDSRGYEATMGIGPDLLTASRDAVRGMIDRLSKLHGLSAPDAYMLCSVAGDLRINEIVDVPNFVVSFYMPRQIFD</sequence>
<evidence type="ECO:0000313" key="2">
    <source>
        <dbReference type="Proteomes" id="UP001139451"/>
    </source>
</evidence>
<dbReference type="EMBL" id="JAMLDX010000003">
    <property type="protein sequence ID" value="MCP3729875.1"/>
    <property type="molecule type" value="Genomic_DNA"/>
</dbReference>
<dbReference type="PANTHER" id="PTHR31891:SF1">
    <property type="entry name" value="FORMAMIDASE C869.04-RELATED"/>
    <property type="match status" value="1"/>
</dbReference>
<proteinExistence type="predicted"/>
<dbReference type="AlphaFoldDB" id="A0A9X2HNZ9"/>
<evidence type="ECO:0000313" key="1">
    <source>
        <dbReference type="EMBL" id="MCP3729875.1"/>
    </source>
</evidence>
<protein>
    <submittedName>
        <fullName evidence="1">Acetamidase/formamidase family protein</fullName>
    </submittedName>
</protein>
<dbReference type="GO" id="GO:0016811">
    <property type="term" value="F:hydrolase activity, acting on carbon-nitrogen (but not peptide) bonds, in linear amides"/>
    <property type="evidence" value="ECO:0007669"/>
    <property type="project" value="InterPro"/>
</dbReference>
<dbReference type="SUPFAM" id="SSF141130">
    <property type="entry name" value="Acetamidase/Formamidase-like"/>
    <property type="match status" value="1"/>
</dbReference>
<dbReference type="Gene3D" id="2.60.120.580">
    <property type="entry name" value="Acetamidase/Formamidase-like domains"/>
    <property type="match status" value="2"/>
</dbReference>
<gene>
    <name evidence="1" type="ORF">M9978_05465</name>
</gene>
<dbReference type="Proteomes" id="UP001139451">
    <property type="component" value="Unassembled WGS sequence"/>
</dbReference>
<dbReference type="InterPro" id="IPR004304">
    <property type="entry name" value="FmdA_AmdA"/>
</dbReference>
<name>A0A9X2HNZ9_9SPHN</name>
<organism evidence="1 2">
    <name type="scientific">Sphingomonas tagetis</name>
    <dbReference type="NCBI Taxonomy" id="2949092"/>
    <lineage>
        <taxon>Bacteria</taxon>
        <taxon>Pseudomonadati</taxon>
        <taxon>Pseudomonadota</taxon>
        <taxon>Alphaproteobacteria</taxon>
        <taxon>Sphingomonadales</taxon>
        <taxon>Sphingomonadaceae</taxon>
        <taxon>Sphingomonas</taxon>
    </lineage>
</organism>
<keyword evidence="2" id="KW-1185">Reference proteome</keyword>
<reference evidence="1" key="1">
    <citation type="submission" date="2022-05" db="EMBL/GenBank/DDBJ databases">
        <title>Sphingomonas sp. strain MG17 Genome sequencing and assembly.</title>
        <authorList>
            <person name="Kim I."/>
        </authorList>
    </citation>
    <scope>NUCLEOTIDE SEQUENCE</scope>
    <source>
        <strain evidence="1">MG17</strain>
    </source>
</reference>
<dbReference type="Gene3D" id="3.10.28.20">
    <property type="entry name" value="Acetamidase/Formamidase-like domains"/>
    <property type="match status" value="1"/>
</dbReference>
<dbReference type="Pfam" id="PF03069">
    <property type="entry name" value="FmdA_AmdA"/>
    <property type="match status" value="2"/>
</dbReference>
<accession>A0A9X2HNZ9</accession>
<dbReference type="PANTHER" id="PTHR31891">
    <property type="entry name" value="FORMAMIDASE C869.04-RELATED"/>
    <property type="match status" value="1"/>
</dbReference>
<dbReference type="RefSeq" id="WP_254291971.1">
    <property type="nucleotide sequence ID" value="NZ_JAMLDX010000003.1"/>
</dbReference>